<feature type="region of interest" description="Disordered" evidence="1">
    <location>
        <begin position="35"/>
        <end position="85"/>
    </location>
</feature>
<gene>
    <name evidence="2" type="ORF">PACLA_8A058665</name>
</gene>
<feature type="region of interest" description="Disordered" evidence="1">
    <location>
        <begin position="1"/>
        <end position="20"/>
    </location>
</feature>
<protein>
    <submittedName>
        <fullName evidence="2">Uncharacterized protein</fullName>
    </submittedName>
</protein>
<dbReference type="EMBL" id="CACRXK020008025">
    <property type="protein sequence ID" value="CAB4013793.1"/>
    <property type="molecule type" value="Genomic_DNA"/>
</dbReference>
<reference evidence="2" key="1">
    <citation type="submission" date="2020-04" db="EMBL/GenBank/DDBJ databases">
        <authorList>
            <person name="Alioto T."/>
            <person name="Alioto T."/>
            <person name="Gomez Garrido J."/>
        </authorList>
    </citation>
    <scope>NUCLEOTIDE SEQUENCE</scope>
    <source>
        <strain evidence="2">A484AB</strain>
    </source>
</reference>
<proteinExistence type="predicted"/>
<keyword evidence="3" id="KW-1185">Reference proteome</keyword>
<name>A0A7D9EQ59_PARCT</name>
<dbReference type="Proteomes" id="UP001152795">
    <property type="component" value="Unassembled WGS sequence"/>
</dbReference>
<feature type="compositionally biased region" description="Basic and acidic residues" evidence="1">
    <location>
        <begin position="1"/>
        <end position="15"/>
    </location>
</feature>
<accession>A0A7D9EQ59</accession>
<organism evidence="2 3">
    <name type="scientific">Paramuricea clavata</name>
    <name type="common">Red gorgonian</name>
    <name type="synonym">Violescent sea-whip</name>
    <dbReference type="NCBI Taxonomy" id="317549"/>
    <lineage>
        <taxon>Eukaryota</taxon>
        <taxon>Metazoa</taxon>
        <taxon>Cnidaria</taxon>
        <taxon>Anthozoa</taxon>
        <taxon>Octocorallia</taxon>
        <taxon>Malacalcyonacea</taxon>
        <taxon>Plexauridae</taxon>
        <taxon>Paramuricea</taxon>
    </lineage>
</organism>
<sequence length="126" mass="13809">MKKQTITDKKEKNMETEVITTPAENLSNLVQVNENDISAASEGNQDNSVITAPISTQEAQNDNGQPSSSTNDSVDTSENNEAIGIGQEYDAAWEYLEAVYGDTRFVADIITQDISKFKPMKEGEDT</sequence>
<evidence type="ECO:0000313" key="3">
    <source>
        <dbReference type="Proteomes" id="UP001152795"/>
    </source>
</evidence>
<evidence type="ECO:0000313" key="2">
    <source>
        <dbReference type="EMBL" id="CAB4013793.1"/>
    </source>
</evidence>
<evidence type="ECO:0000256" key="1">
    <source>
        <dbReference type="SAM" id="MobiDB-lite"/>
    </source>
</evidence>
<feature type="compositionally biased region" description="Polar residues" evidence="1">
    <location>
        <begin position="35"/>
        <end position="80"/>
    </location>
</feature>
<dbReference type="AlphaFoldDB" id="A0A7D9EQ59"/>
<comment type="caution">
    <text evidence="2">The sequence shown here is derived from an EMBL/GenBank/DDBJ whole genome shotgun (WGS) entry which is preliminary data.</text>
</comment>